<evidence type="ECO:0000313" key="1">
    <source>
        <dbReference type="EMBL" id="MBL4937687.1"/>
    </source>
</evidence>
<comment type="caution">
    <text evidence="1">The sequence shown here is derived from an EMBL/GenBank/DDBJ whole genome shotgun (WGS) entry which is preliminary data.</text>
</comment>
<name>A0ABS1TFZ0_9CLOT</name>
<reference evidence="1 2" key="1">
    <citation type="submission" date="2021-01" db="EMBL/GenBank/DDBJ databases">
        <title>Genome public.</title>
        <authorList>
            <person name="Liu C."/>
            <person name="Sun Q."/>
        </authorList>
    </citation>
    <scope>NUCLEOTIDE SEQUENCE [LARGE SCALE GENOMIC DNA]</scope>
    <source>
        <strain evidence="1 2">YIM B02515</strain>
    </source>
</reference>
<dbReference type="Proteomes" id="UP000632377">
    <property type="component" value="Unassembled WGS sequence"/>
</dbReference>
<organism evidence="1 2">
    <name type="scientific">Clostridium rhizosphaerae</name>
    <dbReference type="NCBI Taxonomy" id="2803861"/>
    <lineage>
        <taxon>Bacteria</taxon>
        <taxon>Bacillati</taxon>
        <taxon>Bacillota</taxon>
        <taxon>Clostridia</taxon>
        <taxon>Eubacteriales</taxon>
        <taxon>Clostridiaceae</taxon>
        <taxon>Clostridium</taxon>
    </lineage>
</organism>
<keyword evidence="2" id="KW-1185">Reference proteome</keyword>
<proteinExistence type="predicted"/>
<evidence type="ECO:0000313" key="2">
    <source>
        <dbReference type="Proteomes" id="UP000632377"/>
    </source>
</evidence>
<sequence>MPFPMTHLSIAYNILKDTTQIEKPCDFMLGAVAPDSVHFIENYNSDMKKKSHLCVGNEKWGKISNNEQWLKNVLAFLEENKHTEKADFIYGFCAHILADIQNNIKIWTPFLKENIQALESGMGSIYHKESYDLDYVLYDLNPNKKIIWEMLENAESYHVPNIIDEDAINKMKDNLLHVQFLPRESVDVSCNKYATISRMQDFISEESIYINSILFGND</sequence>
<dbReference type="RefSeq" id="WP_202750436.1">
    <property type="nucleotide sequence ID" value="NZ_JAESWC010000015.1"/>
</dbReference>
<gene>
    <name evidence="1" type="ORF">JK636_18410</name>
</gene>
<protein>
    <recommendedName>
        <fullName evidence="3">Phospholipase C/D domain-containing protein</fullName>
    </recommendedName>
</protein>
<evidence type="ECO:0008006" key="3">
    <source>
        <dbReference type="Google" id="ProtNLM"/>
    </source>
</evidence>
<accession>A0ABS1TFZ0</accession>
<dbReference type="EMBL" id="JAESWC010000015">
    <property type="protein sequence ID" value="MBL4937687.1"/>
    <property type="molecule type" value="Genomic_DNA"/>
</dbReference>